<feature type="compositionally biased region" description="Acidic residues" evidence="1">
    <location>
        <begin position="206"/>
        <end position="218"/>
    </location>
</feature>
<feature type="region of interest" description="Disordered" evidence="1">
    <location>
        <begin position="262"/>
        <end position="288"/>
    </location>
</feature>
<feature type="region of interest" description="Disordered" evidence="1">
    <location>
        <begin position="32"/>
        <end position="55"/>
    </location>
</feature>
<sequence>MLSHMLKQSYHPQYRGDPAVKTRDYVRISMKTTPLHTPSQLKNPSPSHDSSQPQSVIDGYSLISRTTPASNEFLNKSFCNTDTHVQSNYPSSPTTPGIDKKANTFENHDNPSTAPIPIPIPIEIPKQNSIFNYAWKISKDLENYTPSTSLESSSVGSTRMVCLKTKNKLIKTITPSILPNNYKPNQFRNLKNENKKNRPKFIIYESSDDNEFDDSDDVEKEKKHWNTPHENSDSEETLVNENSIYNLKDSLSFDKKCQKPKVKHSLHFESEQEEDSATEADCEDEIED</sequence>
<gene>
    <name evidence="2" type="ORF">I206_02628</name>
    <name evidence="3" type="ORF">I206_105088</name>
</gene>
<reference evidence="3" key="4">
    <citation type="submission" date="2024-02" db="EMBL/GenBank/DDBJ databases">
        <title>Comparative genomics of Cryptococcus and Kwoniella reveals pathogenesis evolution and contrasting modes of karyotype evolution via chromosome fusion or intercentromeric recombination.</title>
        <authorList>
            <person name="Coelho M.A."/>
            <person name="David-Palma M."/>
            <person name="Shea T."/>
            <person name="Bowers K."/>
            <person name="McGinley-Smith S."/>
            <person name="Mohammad A.W."/>
            <person name="Gnirke A."/>
            <person name="Yurkov A.M."/>
            <person name="Nowrousian M."/>
            <person name="Sun S."/>
            <person name="Cuomo C.A."/>
            <person name="Heitman J."/>
        </authorList>
    </citation>
    <scope>NUCLEOTIDE SEQUENCE</scope>
    <source>
        <strain evidence="3">CBS 10737</strain>
    </source>
</reference>
<reference evidence="2" key="3">
    <citation type="submission" date="2016-07" db="EMBL/GenBank/DDBJ databases">
        <title>Evolution of pathogenesis and genome organization in the Tremellales.</title>
        <authorList>
            <person name="Cuomo C."/>
            <person name="Litvintseva A."/>
            <person name="Heitman J."/>
            <person name="Chen Y."/>
            <person name="Sun S."/>
            <person name="Springer D."/>
            <person name="Dromer F."/>
            <person name="Young S."/>
            <person name="Zeng Q."/>
            <person name="Chapman S."/>
            <person name="Gujja S."/>
            <person name="Saif S."/>
            <person name="Birren B."/>
        </authorList>
    </citation>
    <scope>NUCLEOTIDE SEQUENCE</scope>
    <source>
        <strain evidence="2">CBS 10737</strain>
    </source>
</reference>
<feature type="compositionally biased region" description="Polar residues" evidence="1">
    <location>
        <begin position="32"/>
        <end position="43"/>
    </location>
</feature>
<dbReference type="AlphaFoldDB" id="A0A1B9I8J4"/>
<evidence type="ECO:0000313" key="3">
    <source>
        <dbReference type="EMBL" id="WWC71135.1"/>
    </source>
</evidence>
<dbReference type="GeneID" id="30170997"/>
<keyword evidence="4" id="KW-1185">Reference proteome</keyword>
<evidence type="ECO:0000313" key="2">
    <source>
        <dbReference type="EMBL" id="OCF51912.1"/>
    </source>
</evidence>
<evidence type="ECO:0000313" key="4">
    <source>
        <dbReference type="Proteomes" id="UP000094020"/>
    </source>
</evidence>
<feature type="compositionally biased region" description="Acidic residues" evidence="1">
    <location>
        <begin position="271"/>
        <end position="288"/>
    </location>
</feature>
<dbReference type="Proteomes" id="UP000094020">
    <property type="component" value="Chromosome 6"/>
</dbReference>
<dbReference type="RefSeq" id="XP_019013131.1">
    <property type="nucleotide sequence ID" value="XM_019154391.1"/>
</dbReference>
<feature type="compositionally biased region" description="Low complexity" evidence="1">
    <location>
        <begin position="44"/>
        <end position="55"/>
    </location>
</feature>
<evidence type="ECO:0000256" key="1">
    <source>
        <dbReference type="SAM" id="MobiDB-lite"/>
    </source>
</evidence>
<reference evidence="3" key="2">
    <citation type="submission" date="2013-07" db="EMBL/GenBank/DDBJ databases">
        <authorList>
            <consortium name="The Broad Institute Genome Sequencing Platform"/>
            <person name="Cuomo C."/>
            <person name="Litvintseva A."/>
            <person name="Chen Y."/>
            <person name="Heitman J."/>
            <person name="Sun S."/>
            <person name="Springer D."/>
            <person name="Dromer F."/>
            <person name="Young S.K."/>
            <person name="Zeng Q."/>
            <person name="Gargeya S."/>
            <person name="Fitzgerald M."/>
            <person name="Abouelleil A."/>
            <person name="Alvarado L."/>
            <person name="Berlin A.M."/>
            <person name="Chapman S.B."/>
            <person name="Dewar J."/>
            <person name="Goldberg J."/>
            <person name="Griggs A."/>
            <person name="Gujja S."/>
            <person name="Hansen M."/>
            <person name="Howarth C."/>
            <person name="Imamovic A."/>
            <person name="Larimer J."/>
            <person name="McCowan C."/>
            <person name="Murphy C."/>
            <person name="Pearson M."/>
            <person name="Priest M."/>
            <person name="Roberts A."/>
            <person name="Saif S."/>
            <person name="Shea T."/>
            <person name="Sykes S."/>
            <person name="Wortman J."/>
            <person name="Nusbaum C."/>
            <person name="Birren B."/>
        </authorList>
    </citation>
    <scope>NUCLEOTIDE SEQUENCE</scope>
    <source>
        <strain evidence="3">CBS 10737</strain>
    </source>
</reference>
<reference evidence="2" key="1">
    <citation type="submission" date="2013-07" db="EMBL/GenBank/DDBJ databases">
        <title>The Genome Sequence of Cryptococcus pinus CBS10737.</title>
        <authorList>
            <consortium name="The Broad Institute Genome Sequencing Platform"/>
            <person name="Cuomo C."/>
            <person name="Litvintseva A."/>
            <person name="Chen Y."/>
            <person name="Heitman J."/>
            <person name="Sun S."/>
            <person name="Springer D."/>
            <person name="Dromer F."/>
            <person name="Young S.K."/>
            <person name="Zeng Q."/>
            <person name="Gargeya S."/>
            <person name="Fitzgerald M."/>
            <person name="Abouelleil A."/>
            <person name="Alvarado L."/>
            <person name="Berlin A.M."/>
            <person name="Chapman S.B."/>
            <person name="Dewar J."/>
            <person name="Goldberg J."/>
            <person name="Griggs A."/>
            <person name="Gujja S."/>
            <person name="Hansen M."/>
            <person name="Howarth C."/>
            <person name="Imamovic A."/>
            <person name="Larimer J."/>
            <person name="McCowan C."/>
            <person name="Murphy C."/>
            <person name="Pearson M."/>
            <person name="Priest M."/>
            <person name="Roberts A."/>
            <person name="Saif S."/>
            <person name="Shea T."/>
            <person name="Sykes S."/>
            <person name="Wortman J."/>
            <person name="Nusbaum C."/>
            <person name="Birren B."/>
        </authorList>
    </citation>
    <scope>NUCLEOTIDE SEQUENCE [LARGE SCALE GENOMIC DNA]</scope>
    <source>
        <strain evidence="2">CBS 10737</strain>
    </source>
</reference>
<dbReference type="KEGG" id="kpin:30170997"/>
<accession>A0A1B9I8J4</accession>
<protein>
    <submittedName>
        <fullName evidence="2">Uncharacterized protein</fullName>
    </submittedName>
</protein>
<dbReference type="EMBL" id="KV700115">
    <property type="protein sequence ID" value="OCF51912.1"/>
    <property type="molecule type" value="Genomic_DNA"/>
</dbReference>
<organism evidence="2">
    <name type="scientific">Kwoniella pini CBS 10737</name>
    <dbReference type="NCBI Taxonomy" id="1296096"/>
    <lineage>
        <taxon>Eukaryota</taxon>
        <taxon>Fungi</taxon>
        <taxon>Dikarya</taxon>
        <taxon>Basidiomycota</taxon>
        <taxon>Agaricomycotina</taxon>
        <taxon>Tremellomycetes</taxon>
        <taxon>Tremellales</taxon>
        <taxon>Cryptococcaceae</taxon>
        <taxon>Kwoniella</taxon>
    </lineage>
</organism>
<proteinExistence type="predicted"/>
<dbReference type="EMBL" id="CP144524">
    <property type="protein sequence ID" value="WWC71135.1"/>
    <property type="molecule type" value="Genomic_DNA"/>
</dbReference>
<feature type="region of interest" description="Disordered" evidence="1">
    <location>
        <begin position="201"/>
        <end position="239"/>
    </location>
</feature>
<name>A0A1B9I8J4_9TREE</name>